<organism evidence="1 2">
    <name type="scientific">Dioscorea alata</name>
    <name type="common">Purple yam</name>
    <dbReference type="NCBI Taxonomy" id="55571"/>
    <lineage>
        <taxon>Eukaryota</taxon>
        <taxon>Viridiplantae</taxon>
        <taxon>Streptophyta</taxon>
        <taxon>Embryophyta</taxon>
        <taxon>Tracheophyta</taxon>
        <taxon>Spermatophyta</taxon>
        <taxon>Magnoliopsida</taxon>
        <taxon>Liliopsida</taxon>
        <taxon>Dioscoreales</taxon>
        <taxon>Dioscoreaceae</taxon>
        <taxon>Dioscorea</taxon>
    </lineage>
</organism>
<protein>
    <submittedName>
        <fullName evidence="1">[histone H3]-lysine-36 demethylase protein</fullName>
        <ecNumber evidence="1">1.14.11.27</ecNumber>
    </submittedName>
</protein>
<comment type="caution">
    <text evidence="1">The sequence shown here is derived from an EMBL/GenBank/DDBJ whole genome shotgun (WGS) entry which is preliminary data.</text>
</comment>
<dbReference type="Proteomes" id="UP000827976">
    <property type="component" value="Chromosome 2"/>
</dbReference>
<proteinExistence type="predicted"/>
<keyword evidence="1" id="KW-0560">Oxidoreductase</keyword>
<dbReference type="EMBL" id="CM037012">
    <property type="protein sequence ID" value="KAH7690395.1"/>
    <property type="molecule type" value="Genomic_DNA"/>
</dbReference>
<evidence type="ECO:0000313" key="1">
    <source>
        <dbReference type="EMBL" id="KAH7690395.1"/>
    </source>
</evidence>
<keyword evidence="2" id="KW-1185">Reference proteome</keyword>
<accession>A0ACB7WQI1</accession>
<dbReference type="EC" id="1.14.11.27" evidence="1"/>
<reference evidence="2" key="1">
    <citation type="journal article" date="2022" name="Nat. Commun.">
        <title>Chromosome evolution and the genetic basis of agronomically important traits in greater yam.</title>
        <authorList>
            <person name="Bredeson J.V."/>
            <person name="Lyons J.B."/>
            <person name="Oniyinde I.O."/>
            <person name="Okereke N.R."/>
            <person name="Kolade O."/>
            <person name="Nnabue I."/>
            <person name="Nwadili C.O."/>
            <person name="Hribova E."/>
            <person name="Parker M."/>
            <person name="Nwogha J."/>
            <person name="Shu S."/>
            <person name="Carlson J."/>
            <person name="Kariba R."/>
            <person name="Muthemba S."/>
            <person name="Knop K."/>
            <person name="Barton G.J."/>
            <person name="Sherwood A.V."/>
            <person name="Lopez-Montes A."/>
            <person name="Asiedu R."/>
            <person name="Jamnadass R."/>
            <person name="Muchugi A."/>
            <person name="Goodstein D."/>
            <person name="Egesi C.N."/>
            <person name="Featherston J."/>
            <person name="Asfaw A."/>
            <person name="Simpson G.G."/>
            <person name="Dolezel J."/>
            <person name="Hendre P.S."/>
            <person name="Van Deynze A."/>
            <person name="Kumar P.L."/>
            <person name="Obidiegwu J.E."/>
            <person name="Bhattacharjee R."/>
            <person name="Rokhsar D.S."/>
        </authorList>
    </citation>
    <scope>NUCLEOTIDE SEQUENCE [LARGE SCALE GENOMIC DNA]</scope>
    <source>
        <strain evidence="2">cv. TDa95/00328</strain>
    </source>
</reference>
<evidence type="ECO:0000313" key="2">
    <source>
        <dbReference type="Proteomes" id="UP000827976"/>
    </source>
</evidence>
<gene>
    <name evidence="1" type="ORF">IHE45_02G044100</name>
</gene>
<sequence>MVSSDPPTISIPGWLETLPHAPVYRPTISDFSDPISFISRIEHEASRFGICKVIPPLPRASKSTTLQHLHSSLRIPFTTRCQELGSKKPSKTKQVWQSGDSYTIEQFEAKSKAFAKSQLHGLKEVTPLLVESLFWNAVAEKPITVEYANDVPGSAFAPRRKKRKREEGTPRSLSDSPWNLQGVARSPGSLTRFMPDDIPGVTSPMVYIGMLFSWFAWHVEDHELHSLNFLHMGAPKTWYAVPGEYAASLEEVVRVKGYGGNVDRLAAFMMLGEKTTLLLPEVLVEAGIPCCRLVQYPGEFVVTFPRAYHVGFSHGFTCGEAANFATPQWLKVAKEAAVRRTAMNHLPMLSHQQLLYMLTMSFISRVPRPVLSGVRSSRLRDREKERELLIKEAFLNDMMDENHKLHNLLEKESIPTVVLWEPELLPSASNVSQLNSSSTIHDTQLSVIDAEQGSDVNCKFKTMCDTVSDNCQSKEILCEETMGLTSIATHDISSGMTVKDANTCCPSSNEETVGKMDDDDDDDEEEEEEVLPFGLNVDSGTLACVACGVLGFPFMAIVQPELFSLSNDESHQKSEKSGWLKPCLPSYVQRTAKLGSADTKKSCLESEEKPNQESGPDSSSQLCGHIPAAECQGNVCGSKLLKNVSQESTSCVTKLAKVTCGKFGDTDSEYIKARIFCLQHAIEIADLFRCKGGARILIICHSDYLKIKALAIAVAEEIGMHFNFKDFLIEDASATDLDLINFSIDGGEEHEDWTSKLGINLRYCIKVRKQSSSNQEPLPLSLSKLFADSPHLSVVSTLKWLSRKSRTPYKVVGKSYSKTHIVTDTVNDEALKVCQNHKRRPSFITAKHHGQHSKGQLEESHGSRGTKSVDDGNDYSRASDFSLCKDNLELFCTDSLVTVPVLAAERLEMHQDSWPTQKTNTLCISCDSSPSDKHDVHVNSAVKGCERQQEPNSNEEASQTLFCDSMKPGFCQSFSDLSMIENAEAHQSGLVADAVPTECKTGDFKESECEINIVVQEVESLEVFKEIIIADDSYPLKFGRTQAPANKPTPEKETTAHEKLEGDDLVHNTGLESSALKSALKVDQSIPQLVSHDNSVPLENLEVSASELVNAELDVCSKLNNNESDIDDSQPQQNHILGSKESSFRCNGEDQDRQLGCEYVIDKPELQQNIKASADAEINGSMASEAETSEIPLDASNVDCINLMQDTSVKLPHSVERAKGLVMPQLSNGTIDVNSVPEDVSVQNRVIRDNVRPIIVYKRAERPKKKQKSEAEPMSNVHLSSNEFIRSPCEGLRPRTGRRSLDETADVGAAEKGEGYKTKKRDRPAGQSIRQKAEGTYICDIDGCLISFRTKRELDRHRDNRCIFKGCGKTFSSHALAMRHQRAHEDERPLKCPWKGCGMSFKWAWARTEHVRLHTGERPYKCKVAGCGLTFRFVSDFSRHRRKTGHSGNSKT</sequence>
<name>A0ACB7WQI1_DIOAL</name>